<sequence>MFQGRYAPAQPLTALQYRQLPARIQRVERQSARPVQVGIQRIEHRVDILGTTCTHTAKLAAPTDKKRRFVATETTVTQGITENRERRCDASVALGWIRRVHPRQESCNGLRGPMRARGTEDVESVLSVR</sequence>
<evidence type="ECO:0000313" key="1">
    <source>
        <dbReference type="EMBL" id="BCZ25063.1"/>
    </source>
</evidence>
<accession>A0ABN6IPP6</accession>
<name>A0ABN6IPP6_9MYCO</name>
<evidence type="ECO:0000313" key="2">
    <source>
        <dbReference type="Proteomes" id="UP000826012"/>
    </source>
</evidence>
<dbReference type="Proteomes" id="UP000826012">
    <property type="component" value="Chromosome"/>
</dbReference>
<keyword evidence="2" id="KW-1185">Reference proteome</keyword>
<dbReference type="EMBL" id="AP024828">
    <property type="protein sequence ID" value="BCZ25063.1"/>
    <property type="molecule type" value="Genomic_DNA"/>
</dbReference>
<evidence type="ECO:0008006" key="3">
    <source>
        <dbReference type="Google" id="ProtNLM"/>
    </source>
</evidence>
<protein>
    <recommendedName>
        <fullName evidence="3">Transposase</fullName>
    </recommendedName>
</protein>
<reference evidence="1 2" key="1">
    <citation type="submission" date="2021-07" db="EMBL/GenBank/DDBJ databases">
        <title>Complete genome sequence of nontuberculous Mycobacterium sp. TY59.</title>
        <authorList>
            <person name="Fukushima K."/>
        </authorList>
    </citation>
    <scope>NUCLEOTIDE SEQUENCE [LARGE SCALE GENOMIC DNA]</scope>
    <source>
        <strain evidence="1 2">TY59</strain>
    </source>
</reference>
<organism evidence="1 2">
    <name type="scientific">Mycobacterium senriense</name>
    <dbReference type="NCBI Taxonomy" id="2775496"/>
    <lineage>
        <taxon>Bacteria</taxon>
        <taxon>Bacillati</taxon>
        <taxon>Actinomycetota</taxon>
        <taxon>Actinomycetes</taxon>
        <taxon>Mycobacteriales</taxon>
        <taxon>Mycobacteriaceae</taxon>
        <taxon>Mycobacterium</taxon>
        <taxon>Mycobacterium avium complex (MAC)</taxon>
    </lineage>
</organism>
<gene>
    <name evidence="1" type="ORF">MTY59_49180</name>
</gene>
<proteinExistence type="predicted"/>